<gene>
    <name evidence="1" type="ORF">V5799_005163</name>
</gene>
<protein>
    <submittedName>
        <fullName evidence="1">Uncharacterized protein</fullName>
    </submittedName>
</protein>
<evidence type="ECO:0000313" key="1">
    <source>
        <dbReference type="EMBL" id="KAK8768050.1"/>
    </source>
</evidence>
<comment type="caution">
    <text evidence="1">The sequence shown here is derived from an EMBL/GenBank/DDBJ whole genome shotgun (WGS) entry which is preliminary data.</text>
</comment>
<evidence type="ECO:0000313" key="2">
    <source>
        <dbReference type="Proteomes" id="UP001321473"/>
    </source>
</evidence>
<sequence>MRVSSACSYVCNRSELHEVPYECSVSWNVASCHGSDEDSTVERTPVETVQWVADVLTDPPSTASAPHASFQESLRVPPVQFDERIVHFDLKGAPPKLEYYDAVFPLLRKLGATGLLMEYEDMFPYTGVLSPLAASNAYKEAEIAHILATARSNQLQFQVGVHHSLDRFPRQHSYILRTFSKAEIWAS</sequence>
<dbReference type="PANTHER" id="PTHR21040:SF8">
    <property type="entry name" value="BCDNA.GH04120"/>
    <property type="match status" value="1"/>
</dbReference>
<proteinExistence type="predicted"/>
<dbReference type="EMBL" id="JARKHS020024565">
    <property type="protein sequence ID" value="KAK8768050.1"/>
    <property type="molecule type" value="Genomic_DNA"/>
</dbReference>
<dbReference type="GO" id="GO:0015929">
    <property type="term" value="F:hexosaminidase activity"/>
    <property type="evidence" value="ECO:0007669"/>
    <property type="project" value="InterPro"/>
</dbReference>
<dbReference type="Proteomes" id="UP001321473">
    <property type="component" value="Unassembled WGS sequence"/>
</dbReference>
<accession>A0AAQ4E010</accession>
<dbReference type="PANTHER" id="PTHR21040">
    <property type="entry name" value="BCDNA.GH04120"/>
    <property type="match status" value="1"/>
</dbReference>
<dbReference type="Gene3D" id="3.20.20.80">
    <property type="entry name" value="Glycosidases"/>
    <property type="match status" value="1"/>
</dbReference>
<dbReference type="AlphaFoldDB" id="A0AAQ4E010"/>
<name>A0AAQ4E010_AMBAM</name>
<organism evidence="1 2">
    <name type="scientific">Amblyomma americanum</name>
    <name type="common">Lone star tick</name>
    <dbReference type="NCBI Taxonomy" id="6943"/>
    <lineage>
        <taxon>Eukaryota</taxon>
        <taxon>Metazoa</taxon>
        <taxon>Ecdysozoa</taxon>
        <taxon>Arthropoda</taxon>
        <taxon>Chelicerata</taxon>
        <taxon>Arachnida</taxon>
        <taxon>Acari</taxon>
        <taxon>Parasitiformes</taxon>
        <taxon>Ixodida</taxon>
        <taxon>Ixodoidea</taxon>
        <taxon>Ixodidae</taxon>
        <taxon>Amblyomminae</taxon>
        <taxon>Amblyomma</taxon>
    </lineage>
</organism>
<keyword evidence="2" id="KW-1185">Reference proteome</keyword>
<reference evidence="1 2" key="1">
    <citation type="journal article" date="2023" name="Arcadia Sci">
        <title>De novo assembly of a long-read Amblyomma americanum tick genome.</title>
        <authorList>
            <person name="Chou S."/>
            <person name="Poskanzer K.E."/>
            <person name="Rollins M."/>
            <person name="Thuy-Boun P.S."/>
        </authorList>
    </citation>
    <scope>NUCLEOTIDE SEQUENCE [LARGE SCALE GENOMIC DNA]</scope>
    <source>
        <strain evidence="1">F_SG_1</strain>
        <tissue evidence="1">Salivary glands</tissue>
    </source>
</reference>
<dbReference type="InterPro" id="IPR038901">
    <property type="entry name" value="HEXDC-like"/>
</dbReference>